<dbReference type="Pfam" id="PF15624">
    <property type="entry name" value="Mif2_N"/>
    <property type="match status" value="1"/>
</dbReference>
<comment type="function">
    <text evidence="5">Component of the kinetochore, a multiprotein complex that assembles on centromeric DNA and attaches chromosomes to spindle microtubules, mediating chromosome segregation and sister chromatid segregation during meiosis and mitosis. Component of the inner kinetochore constitutive centromere-associated network (CCAN), which serves as a structural platform for outer kinetochore assembly.</text>
</comment>
<dbReference type="SUPFAM" id="SSF51182">
    <property type="entry name" value="RmlC-like cupins"/>
    <property type="match status" value="1"/>
</dbReference>
<dbReference type="InterPro" id="IPR025974">
    <property type="entry name" value="Mif2/CENP-C_cupin"/>
</dbReference>
<feature type="compositionally biased region" description="Acidic residues" evidence="7">
    <location>
        <begin position="411"/>
        <end position="421"/>
    </location>
</feature>
<dbReference type="Pfam" id="PF11699">
    <property type="entry name" value="CENP-C_C"/>
    <property type="match status" value="1"/>
</dbReference>
<evidence type="ECO:0000256" key="7">
    <source>
        <dbReference type="SAM" id="MobiDB-lite"/>
    </source>
</evidence>
<proteinExistence type="inferred from homology"/>
<dbReference type="GeneID" id="28855570"/>
<feature type="region of interest" description="Disordered" evidence="7">
    <location>
        <begin position="447"/>
        <end position="470"/>
    </location>
</feature>
<sequence length="635" mass="69697">MARSVKRPRAAPQAFHELGKQGRKTGITLQDRGVRDEHGMQPLDSIFSPHEAKAASSDPDSDDSGSVEMSIASSAGPGPQTLLKNRNSITYPIPKSKSPIKTKLNSPAKRNPHLEHLSSPSRGTLTPVQDATVTRKLDFAAHSNRSKQPSSKRPSNGLRPPRASLHHAEDHEADLPTDPILGGQNDPTMSDMVEQSLQLVNAMHSDNFTAGGFETGLEELPPAEGNDEIPEEPELPSAKPSPAAAPSHEPQRPIKSPMRPMPSIFKGQKRSSLDRVVERDEPEQDHEERQDKRQRTSMPPPPKPAATASRPAAAVPRPKPRVVKPEPKPVKRGRGRPKKSEQRPKPVAADDDDDGDETIMEIQRGPPMPRARGLVSLRNDSGFDAQARAGRRSVQPLQHWRGERGHYWAPEGEEGEEDEDSTAAVLARAGDANGDDSSLSAVREVVRLPEDAPPSRRAPRSKTRTKARSTASIREAVQEDEELEGWEINEGVVTGDIVIWEPGHAVDTPKDHDEVQLTEDQLAISADAIQTQDIPNATFRFAKTLTLPFMGAGVVDLPTGAEKMLKNSRKMHMVFFVHYGKVLVTINQKSFRISAGGTWFVPRGNYYCIVNDYEVPARIFFAQGCEVVQEAPPEE</sequence>
<reference evidence="10 11" key="1">
    <citation type="journal article" date="2016" name="PLoS Pathog.">
        <title>Biosynthesis of antibiotic leucinostatins in bio-control fungus Purpureocillium lilacinum and their inhibition on phytophthora revealed by genome mining.</title>
        <authorList>
            <person name="Wang G."/>
            <person name="Liu Z."/>
            <person name="Lin R."/>
            <person name="Li E."/>
            <person name="Mao Z."/>
            <person name="Ling J."/>
            <person name="Yang Y."/>
            <person name="Yin W.B."/>
            <person name="Xie B."/>
        </authorList>
    </citation>
    <scope>NUCLEOTIDE SEQUENCE [LARGE SCALE GENOMIC DNA]</scope>
    <source>
        <strain evidence="10">170</strain>
    </source>
</reference>
<dbReference type="InterPro" id="IPR014710">
    <property type="entry name" value="RmlC-like_jellyroll"/>
</dbReference>
<evidence type="ECO:0000256" key="5">
    <source>
        <dbReference type="ARBA" id="ARBA00057947"/>
    </source>
</evidence>
<dbReference type="FunFam" id="2.60.120.10:FF:000033">
    <property type="entry name" value="Centromere protein C 1"/>
    <property type="match status" value="1"/>
</dbReference>
<evidence type="ECO:0000256" key="1">
    <source>
        <dbReference type="ARBA" id="ARBA00004123"/>
    </source>
</evidence>
<feature type="region of interest" description="Disordered" evidence="7">
    <location>
        <begin position="1"/>
        <end position="189"/>
    </location>
</feature>
<keyword evidence="3" id="KW-0238">DNA-binding</keyword>
<keyword evidence="11" id="KW-1185">Reference proteome</keyword>
<feature type="region of interest" description="Disordered" evidence="7">
    <location>
        <begin position="207"/>
        <end position="422"/>
    </location>
</feature>
<dbReference type="STRING" id="1380566.A0A179FVF7"/>
<evidence type="ECO:0000259" key="9">
    <source>
        <dbReference type="Pfam" id="PF15624"/>
    </source>
</evidence>
<comment type="subcellular location">
    <subcellularLocation>
        <location evidence="1">Nucleus</location>
    </subcellularLocation>
</comment>
<dbReference type="Proteomes" id="UP000078397">
    <property type="component" value="Unassembled WGS sequence"/>
</dbReference>
<evidence type="ECO:0000256" key="6">
    <source>
        <dbReference type="ARBA" id="ARBA00075033"/>
    </source>
</evidence>
<keyword evidence="4" id="KW-0539">Nucleus</keyword>
<dbReference type="GO" id="GO:0051315">
    <property type="term" value="P:attachment of mitotic spindle microtubules to kinetochore"/>
    <property type="evidence" value="ECO:0007669"/>
    <property type="project" value="TreeGrafter"/>
</dbReference>
<evidence type="ECO:0000313" key="11">
    <source>
        <dbReference type="Proteomes" id="UP000078397"/>
    </source>
</evidence>
<feature type="compositionally biased region" description="Low complexity" evidence="7">
    <location>
        <begin position="88"/>
        <end position="103"/>
    </location>
</feature>
<name>A0A179FVF7_METCM</name>
<feature type="compositionally biased region" description="Low complexity" evidence="7">
    <location>
        <begin position="235"/>
        <end position="248"/>
    </location>
</feature>
<dbReference type="GO" id="GO:0051455">
    <property type="term" value="P:spindle attachment to meiosis I kinetochore"/>
    <property type="evidence" value="ECO:0007669"/>
    <property type="project" value="TreeGrafter"/>
</dbReference>
<dbReference type="CDD" id="cd06993">
    <property type="entry name" value="cupin_CENP-C_C"/>
    <property type="match status" value="1"/>
</dbReference>
<evidence type="ECO:0000259" key="8">
    <source>
        <dbReference type="Pfam" id="PF11699"/>
    </source>
</evidence>
<feature type="domain" description="Mif2/CENP-C cupin" evidence="8">
    <location>
        <begin position="539"/>
        <end position="623"/>
    </location>
</feature>
<dbReference type="GO" id="GO:0005634">
    <property type="term" value="C:nucleus"/>
    <property type="evidence" value="ECO:0007669"/>
    <property type="project" value="UniProtKB-SubCell"/>
</dbReference>
<evidence type="ECO:0000313" key="10">
    <source>
        <dbReference type="EMBL" id="OAQ69180.1"/>
    </source>
</evidence>
<dbReference type="EMBL" id="LSBJ02000003">
    <property type="protein sequence ID" value="OAQ69180.1"/>
    <property type="molecule type" value="Genomic_DNA"/>
</dbReference>
<dbReference type="Gene3D" id="2.60.120.10">
    <property type="entry name" value="Jelly Rolls"/>
    <property type="match status" value="1"/>
</dbReference>
<dbReference type="PANTHER" id="PTHR16684">
    <property type="entry name" value="CENTROMERE PROTEIN C"/>
    <property type="match status" value="1"/>
</dbReference>
<dbReference type="GO" id="GO:0000776">
    <property type="term" value="C:kinetochore"/>
    <property type="evidence" value="ECO:0007669"/>
    <property type="project" value="InterPro"/>
</dbReference>
<feature type="compositionally biased region" description="Basic residues" evidence="7">
    <location>
        <begin position="457"/>
        <end position="467"/>
    </location>
</feature>
<feature type="compositionally biased region" description="Low complexity" evidence="7">
    <location>
        <begin position="305"/>
        <end position="316"/>
    </location>
</feature>
<dbReference type="InterPro" id="IPR011051">
    <property type="entry name" value="RmlC_Cupin_sf"/>
</dbReference>
<gene>
    <name evidence="10" type="ORF">VFPPC_13804</name>
</gene>
<dbReference type="KEGG" id="pchm:VFPPC_13804"/>
<dbReference type="RefSeq" id="XP_018146030.1">
    <property type="nucleotide sequence ID" value="XM_018291576.1"/>
</dbReference>
<dbReference type="GO" id="GO:0019237">
    <property type="term" value="F:centromeric DNA binding"/>
    <property type="evidence" value="ECO:0007669"/>
    <property type="project" value="InterPro"/>
</dbReference>
<feature type="compositionally biased region" description="Polar residues" evidence="7">
    <location>
        <begin position="118"/>
        <end position="132"/>
    </location>
</feature>
<dbReference type="InterPro" id="IPR028386">
    <property type="entry name" value="CENP-C/Mif2/cnp3"/>
</dbReference>
<dbReference type="GO" id="GO:0051382">
    <property type="term" value="P:kinetochore assembly"/>
    <property type="evidence" value="ECO:0007669"/>
    <property type="project" value="InterPro"/>
</dbReference>
<accession>A0A179FVF7</accession>
<protein>
    <recommendedName>
        <fullName evidence="6">CENP-C homolog</fullName>
    </recommendedName>
</protein>
<dbReference type="OrthoDB" id="1939643at2759"/>
<feature type="compositionally biased region" description="Acidic residues" evidence="7">
    <location>
        <begin position="349"/>
        <end position="359"/>
    </location>
</feature>
<evidence type="ECO:0000256" key="4">
    <source>
        <dbReference type="ARBA" id="ARBA00023242"/>
    </source>
</evidence>
<organism evidence="10 11">
    <name type="scientific">Pochonia chlamydosporia 170</name>
    <dbReference type="NCBI Taxonomy" id="1380566"/>
    <lineage>
        <taxon>Eukaryota</taxon>
        <taxon>Fungi</taxon>
        <taxon>Dikarya</taxon>
        <taxon>Ascomycota</taxon>
        <taxon>Pezizomycotina</taxon>
        <taxon>Sordariomycetes</taxon>
        <taxon>Hypocreomycetidae</taxon>
        <taxon>Hypocreales</taxon>
        <taxon>Clavicipitaceae</taxon>
        <taxon>Pochonia</taxon>
    </lineage>
</organism>
<comment type="caution">
    <text evidence="10">The sequence shown here is derived from an EMBL/GenBank/DDBJ whole genome shotgun (WGS) entry which is preliminary data.</text>
</comment>
<feature type="compositionally biased region" description="Acidic residues" evidence="7">
    <location>
        <begin position="225"/>
        <end position="234"/>
    </location>
</feature>
<comment type="similarity">
    <text evidence="2">Belongs to the CENP-C/MIF2 family.</text>
</comment>
<dbReference type="AlphaFoldDB" id="A0A179FVF7"/>
<evidence type="ECO:0000256" key="2">
    <source>
        <dbReference type="ARBA" id="ARBA00010291"/>
    </source>
</evidence>
<dbReference type="PANTHER" id="PTHR16684:SF11">
    <property type="entry name" value="CENTROMERE PROTEIN C"/>
    <property type="match status" value="1"/>
</dbReference>
<feature type="domain" description="Mif2 N-terminal" evidence="9">
    <location>
        <begin position="15"/>
        <end position="139"/>
    </location>
</feature>
<evidence type="ECO:0000256" key="3">
    <source>
        <dbReference type="ARBA" id="ARBA00023125"/>
    </source>
</evidence>
<dbReference type="InterPro" id="IPR028929">
    <property type="entry name" value="Mif2_N"/>
</dbReference>